<evidence type="ECO:0000259" key="10">
    <source>
        <dbReference type="Pfam" id="PF04290"/>
    </source>
</evidence>
<evidence type="ECO:0000313" key="12">
    <source>
        <dbReference type="Proteomes" id="UP001161388"/>
    </source>
</evidence>
<sequence>MGNQPNIEALNTGEIPGVGRIQRSILSVTRAMNIVGSLLIFALVVLIGIDVGGRNLFGIPLSGVPEMVGLSIIVIVFLQAPQALQLGRMTRSDTVLNLLRDRAPKAARLVETLFDLMGVFVFGVIIYGTWPMLQKAWTRNEFVGAVGDFTAPVWPVRVAVVVGSALLMLNFLLHIVNRWKGARHDTV</sequence>
<reference evidence="11" key="1">
    <citation type="journal article" date="2014" name="Int. J. Syst. Evol. Microbiol.">
        <title>Complete genome of a new Firmicutes species belonging to the dominant human colonic microbiota ('Ruminococcus bicirculans') reveals two chromosomes and a selective capacity to utilize plant glucans.</title>
        <authorList>
            <consortium name="NISC Comparative Sequencing Program"/>
            <person name="Wegmann U."/>
            <person name="Louis P."/>
            <person name="Goesmann A."/>
            <person name="Henrissat B."/>
            <person name="Duncan S.H."/>
            <person name="Flint H.J."/>
        </authorList>
    </citation>
    <scope>NUCLEOTIDE SEQUENCE</scope>
    <source>
        <strain evidence="11">NBRC 109915</strain>
    </source>
</reference>
<organism evidence="11 12">
    <name type="scientific">Sulfitobacter pacificus</name>
    <dbReference type="NCBI Taxonomy" id="1499314"/>
    <lineage>
        <taxon>Bacteria</taxon>
        <taxon>Pseudomonadati</taxon>
        <taxon>Pseudomonadota</taxon>
        <taxon>Alphaproteobacteria</taxon>
        <taxon>Rhodobacterales</taxon>
        <taxon>Roseobacteraceae</taxon>
        <taxon>Sulfitobacter</taxon>
    </lineage>
</organism>
<accession>A0ABQ5VE55</accession>
<dbReference type="PANTHER" id="PTHR35011">
    <property type="entry name" value="2,3-DIKETO-L-GULONATE TRAP TRANSPORTER SMALL PERMEASE PROTEIN YIAM"/>
    <property type="match status" value="1"/>
</dbReference>
<feature type="transmembrane region" description="Helical" evidence="9">
    <location>
        <begin position="31"/>
        <end position="51"/>
    </location>
</feature>
<reference evidence="11" key="2">
    <citation type="submission" date="2023-01" db="EMBL/GenBank/DDBJ databases">
        <title>Draft genome sequence of Sulfitobacter pacificus strain NBRC 109915.</title>
        <authorList>
            <person name="Sun Q."/>
            <person name="Mori K."/>
        </authorList>
    </citation>
    <scope>NUCLEOTIDE SEQUENCE</scope>
    <source>
        <strain evidence="11">NBRC 109915</strain>
    </source>
</reference>
<dbReference type="PANTHER" id="PTHR35011:SF10">
    <property type="entry name" value="TRAP TRANSPORTER SMALL PERMEASE PROTEIN"/>
    <property type="match status" value="1"/>
</dbReference>
<evidence type="ECO:0000313" key="11">
    <source>
        <dbReference type="EMBL" id="GLQ25788.1"/>
    </source>
</evidence>
<evidence type="ECO:0000256" key="5">
    <source>
        <dbReference type="ARBA" id="ARBA00022692"/>
    </source>
</evidence>
<evidence type="ECO:0000256" key="6">
    <source>
        <dbReference type="ARBA" id="ARBA00022989"/>
    </source>
</evidence>
<keyword evidence="7 9" id="KW-0472">Membrane</keyword>
<comment type="caution">
    <text evidence="11">The sequence shown here is derived from an EMBL/GenBank/DDBJ whole genome shotgun (WGS) entry which is preliminary data.</text>
</comment>
<name>A0ABQ5VE55_9RHOB</name>
<evidence type="ECO:0000256" key="9">
    <source>
        <dbReference type="RuleBase" id="RU369079"/>
    </source>
</evidence>
<feature type="transmembrane region" description="Helical" evidence="9">
    <location>
        <begin position="112"/>
        <end position="133"/>
    </location>
</feature>
<evidence type="ECO:0000256" key="3">
    <source>
        <dbReference type="ARBA" id="ARBA00022475"/>
    </source>
</evidence>
<comment type="function">
    <text evidence="9">Part of the tripartite ATP-independent periplasmic (TRAP) transport system.</text>
</comment>
<keyword evidence="2 9" id="KW-0813">Transport</keyword>
<dbReference type="Proteomes" id="UP001161388">
    <property type="component" value="Unassembled WGS sequence"/>
</dbReference>
<proteinExistence type="inferred from homology"/>
<keyword evidence="5 9" id="KW-0812">Transmembrane</keyword>
<feature type="transmembrane region" description="Helical" evidence="9">
    <location>
        <begin position="153"/>
        <end position="173"/>
    </location>
</feature>
<gene>
    <name evidence="11" type="ORF">GCM10007927_05910</name>
</gene>
<comment type="subcellular location">
    <subcellularLocation>
        <location evidence="1 9">Cell inner membrane</location>
        <topology evidence="1 9">Multi-pass membrane protein</topology>
    </subcellularLocation>
</comment>
<dbReference type="Pfam" id="PF04290">
    <property type="entry name" value="DctQ"/>
    <property type="match status" value="1"/>
</dbReference>
<dbReference type="InterPro" id="IPR055348">
    <property type="entry name" value="DctQ"/>
</dbReference>
<evidence type="ECO:0000256" key="4">
    <source>
        <dbReference type="ARBA" id="ARBA00022519"/>
    </source>
</evidence>
<evidence type="ECO:0000256" key="2">
    <source>
        <dbReference type="ARBA" id="ARBA00022448"/>
    </source>
</evidence>
<keyword evidence="3" id="KW-1003">Cell membrane</keyword>
<evidence type="ECO:0000256" key="8">
    <source>
        <dbReference type="ARBA" id="ARBA00038436"/>
    </source>
</evidence>
<keyword evidence="4 9" id="KW-0997">Cell inner membrane</keyword>
<protein>
    <recommendedName>
        <fullName evidence="9">TRAP transporter small permease protein</fullName>
    </recommendedName>
</protein>
<comment type="subunit">
    <text evidence="9">The complex comprises the extracytoplasmic solute receptor protein and the two transmembrane proteins.</text>
</comment>
<dbReference type="InterPro" id="IPR007387">
    <property type="entry name" value="TRAP_DctQ"/>
</dbReference>
<dbReference type="EMBL" id="BSNL01000001">
    <property type="protein sequence ID" value="GLQ25788.1"/>
    <property type="molecule type" value="Genomic_DNA"/>
</dbReference>
<feature type="transmembrane region" description="Helical" evidence="9">
    <location>
        <begin position="57"/>
        <end position="78"/>
    </location>
</feature>
<keyword evidence="6 9" id="KW-1133">Transmembrane helix</keyword>
<evidence type="ECO:0000256" key="7">
    <source>
        <dbReference type="ARBA" id="ARBA00023136"/>
    </source>
</evidence>
<feature type="domain" description="Tripartite ATP-independent periplasmic transporters DctQ component" evidence="10">
    <location>
        <begin position="43"/>
        <end position="180"/>
    </location>
</feature>
<evidence type="ECO:0000256" key="1">
    <source>
        <dbReference type="ARBA" id="ARBA00004429"/>
    </source>
</evidence>
<comment type="similarity">
    <text evidence="8 9">Belongs to the TRAP transporter small permease family.</text>
</comment>
<keyword evidence="12" id="KW-1185">Reference proteome</keyword>
<dbReference type="RefSeq" id="WP_284370403.1">
    <property type="nucleotide sequence ID" value="NZ_BSNL01000001.1"/>
</dbReference>